<evidence type="ECO:0000256" key="4">
    <source>
        <dbReference type="ARBA" id="ARBA00022832"/>
    </source>
</evidence>
<dbReference type="Proteomes" id="UP000605846">
    <property type="component" value="Unassembled WGS sequence"/>
</dbReference>
<dbReference type="InterPro" id="IPR020845">
    <property type="entry name" value="AMP-binding_CS"/>
</dbReference>
<dbReference type="GO" id="GO:0005524">
    <property type="term" value="F:ATP binding"/>
    <property type="evidence" value="ECO:0007669"/>
    <property type="project" value="UniProtKB-KW"/>
</dbReference>
<evidence type="ECO:0000259" key="8">
    <source>
        <dbReference type="Pfam" id="PF00501"/>
    </source>
</evidence>
<keyword evidence="5 7" id="KW-0067">ATP-binding</keyword>
<dbReference type="PANTHER" id="PTHR43272:SF33">
    <property type="entry name" value="AMP-BINDING DOMAIN-CONTAINING PROTEIN-RELATED"/>
    <property type="match status" value="1"/>
</dbReference>
<dbReference type="InterPro" id="IPR000873">
    <property type="entry name" value="AMP-dep_synth/lig_dom"/>
</dbReference>
<comment type="catalytic activity">
    <reaction evidence="7">
        <text>a long-chain fatty acid + ATP + CoA = a long-chain fatty acyl-CoA + AMP + diphosphate</text>
        <dbReference type="Rhea" id="RHEA:15421"/>
        <dbReference type="ChEBI" id="CHEBI:30616"/>
        <dbReference type="ChEBI" id="CHEBI:33019"/>
        <dbReference type="ChEBI" id="CHEBI:57287"/>
        <dbReference type="ChEBI" id="CHEBI:57560"/>
        <dbReference type="ChEBI" id="CHEBI:83139"/>
        <dbReference type="ChEBI" id="CHEBI:456215"/>
        <dbReference type="EC" id="6.2.1.3"/>
    </reaction>
</comment>
<gene>
    <name evidence="9" type="ORF">EC973_006663</name>
</gene>
<dbReference type="InterPro" id="IPR045311">
    <property type="entry name" value="LC-FACS_euk"/>
</dbReference>
<comment type="similarity">
    <text evidence="1 7">Belongs to the ATP-dependent AMP-binding enzyme family.</text>
</comment>
<sequence>MAKYQSRVLPNSQKPGQTGIYRGAEVGELVSFPSLDVKTVYDLFATGCKISRERPCLGTRKVINRQTGQIGEYEWQTYSEVRARVDNFGSGLLELVKSHESRHIGVWAVNRPEWTITDLACAAYGLTSVAIYDTLGPDTVEFVINHAEIQIIVCSSDHVIHLLKLKHLLPDLKVIISMDSLQGNPEIVPTGKINTSGAILTSWAEEKGIRLLDFVSVEKIGDNNRRPHAYAKPDDLFCIMYTSGTTGMPKGAMLSHINILSAVGAVQANVSGNAQDRLISYLPLAHIYGRLAEHLLLYLGGEIGYYSGIVEQLVEDVQTLKPTIFCTVPRLLNRVYAAVAAKSIDASGIKGVIARKAVAAKLERLERTGQYTHEVWDRLLFNKVKQALGGRVRMMCTGSAPIAPDVLQFIRVAFCCDVSEGYGATETTAASSQHQMGEARAGHVGRPLRCNEIKLVDVPEMNYLSTDEQPRGEICLRGPNIFMGYYKDDEKTLEAVDEEGWYHSGDIGLIDEHGCLVVIDRKKNIFKLAHGEYIAPEKIENVFVKDPAVAQIFVHGDSIQSHLVAIVVPDPEGLRNLIRSLNKSSLDLAEMCRHPDVVRIMRDHIVKLGKQAGLHGFELPRAIFLEPEPFSIENNLLTPTFKIKRAQAKQHYQIQIEKLYEQITESVEPGTAKL</sequence>
<dbReference type="EC" id="6.2.1.3" evidence="6 7"/>
<accession>A0A8H7EQZ6</accession>
<comment type="function">
    <text evidence="7">Catalyzes the conversion of long-chain fatty acids to their active form acyl-CoAs for both synthesis of cellular lipids, and degradation via beta-oxidation.</text>
</comment>
<keyword evidence="7" id="KW-0443">Lipid metabolism</keyword>
<dbReference type="AlphaFoldDB" id="A0A8H7EQZ6"/>
<keyword evidence="10" id="KW-1185">Reference proteome</keyword>
<protein>
    <recommendedName>
        <fullName evidence="6 7">Long-chain-fatty-acid--CoA ligase</fullName>
        <ecNumber evidence="6 7">6.2.1.3</ecNumber>
    </recommendedName>
</protein>
<name>A0A8H7EQZ6_9FUNG</name>
<dbReference type="GO" id="GO:0005783">
    <property type="term" value="C:endoplasmic reticulum"/>
    <property type="evidence" value="ECO:0007669"/>
    <property type="project" value="TreeGrafter"/>
</dbReference>
<dbReference type="GO" id="GO:0016020">
    <property type="term" value="C:membrane"/>
    <property type="evidence" value="ECO:0007669"/>
    <property type="project" value="TreeGrafter"/>
</dbReference>
<organism evidence="9 10">
    <name type="scientific">Apophysomyces ossiformis</name>
    <dbReference type="NCBI Taxonomy" id="679940"/>
    <lineage>
        <taxon>Eukaryota</taxon>
        <taxon>Fungi</taxon>
        <taxon>Fungi incertae sedis</taxon>
        <taxon>Mucoromycota</taxon>
        <taxon>Mucoromycotina</taxon>
        <taxon>Mucoromycetes</taxon>
        <taxon>Mucorales</taxon>
        <taxon>Mucorineae</taxon>
        <taxon>Mucoraceae</taxon>
        <taxon>Apophysomyces</taxon>
    </lineage>
</organism>
<dbReference type="EMBL" id="JABAYA010000043">
    <property type="protein sequence ID" value="KAF7728148.1"/>
    <property type="molecule type" value="Genomic_DNA"/>
</dbReference>
<dbReference type="Gene3D" id="3.40.50.12780">
    <property type="entry name" value="N-terminal domain of ligase-like"/>
    <property type="match status" value="1"/>
</dbReference>
<evidence type="ECO:0000256" key="2">
    <source>
        <dbReference type="ARBA" id="ARBA00022598"/>
    </source>
</evidence>
<keyword evidence="2 7" id="KW-0436">Ligase</keyword>
<proteinExistence type="inferred from homology"/>
<dbReference type="SUPFAM" id="SSF56801">
    <property type="entry name" value="Acetyl-CoA synthetase-like"/>
    <property type="match status" value="1"/>
</dbReference>
<evidence type="ECO:0000256" key="6">
    <source>
        <dbReference type="ARBA" id="ARBA00026121"/>
    </source>
</evidence>
<keyword evidence="3 7" id="KW-0547">Nucleotide-binding</keyword>
<evidence type="ECO:0000256" key="3">
    <source>
        <dbReference type="ARBA" id="ARBA00022741"/>
    </source>
</evidence>
<evidence type="ECO:0000313" key="10">
    <source>
        <dbReference type="Proteomes" id="UP000605846"/>
    </source>
</evidence>
<dbReference type="PANTHER" id="PTHR43272">
    <property type="entry name" value="LONG-CHAIN-FATTY-ACID--COA LIGASE"/>
    <property type="match status" value="1"/>
</dbReference>
<dbReference type="GO" id="GO:0004467">
    <property type="term" value="F:long-chain fatty acid-CoA ligase activity"/>
    <property type="evidence" value="ECO:0007669"/>
    <property type="project" value="UniProtKB-EC"/>
</dbReference>
<dbReference type="OrthoDB" id="1700726at2759"/>
<dbReference type="InterPro" id="IPR042099">
    <property type="entry name" value="ANL_N_sf"/>
</dbReference>
<reference evidence="9" key="1">
    <citation type="submission" date="2020-01" db="EMBL/GenBank/DDBJ databases">
        <title>Genome Sequencing of Three Apophysomyces-Like Fungal Strains Confirms a Novel Fungal Genus in the Mucoromycota with divergent Burkholderia-like Endosymbiotic Bacteria.</title>
        <authorList>
            <person name="Stajich J.E."/>
            <person name="Macias A.M."/>
            <person name="Carter-House D."/>
            <person name="Lovett B."/>
            <person name="Kasson L.R."/>
            <person name="Berry K."/>
            <person name="Grigoriev I."/>
            <person name="Chang Y."/>
            <person name="Spatafora J."/>
            <person name="Kasson M.T."/>
        </authorList>
    </citation>
    <scope>NUCLEOTIDE SEQUENCE</scope>
    <source>
        <strain evidence="9">NRRL A-21654</strain>
    </source>
</reference>
<dbReference type="Pfam" id="PF00501">
    <property type="entry name" value="AMP-binding"/>
    <property type="match status" value="1"/>
</dbReference>
<dbReference type="CDD" id="cd05927">
    <property type="entry name" value="LC-FACS_euk"/>
    <property type="match status" value="1"/>
</dbReference>
<feature type="domain" description="AMP-dependent synthetase/ligase" evidence="8">
    <location>
        <begin position="71"/>
        <end position="486"/>
    </location>
</feature>
<evidence type="ECO:0000256" key="5">
    <source>
        <dbReference type="ARBA" id="ARBA00022840"/>
    </source>
</evidence>
<keyword evidence="4 7" id="KW-0276">Fatty acid metabolism</keyword>
<dbReference type="PROSITE" id="PS00455">
    <property type="entry name" value="AMP_BINDING"/>
    <property type="match status" value="1"/>
</dbReference>
<comment type="caution">
    <text evidence="9">The sequence shown here is derived from an EMBL/GenBank/DDBJ whole genome shotgun (WGS) entry which is preliminary data.</text>
</comment>
<evidence type="ECO:0000256" key="7">
    <source>
        <dbReference type="RuleBase" id="RU369030"/>
    </source>
</evidence>
<evidence type="ECO:0000313" key="9">
    <source>
        <dbReference type="EMBL" id="KAF7728148.1"/>
    </source>
</evidence>
<evidence type="ECO:0000256" key="1">
    <source>
        <dbReference type="ARBA" id="ARBA00006432"/>
    </source>
</evidence>